<sequence>MALLLFAHCFAPPLPFSPPNPDPEPPPFAFSAFDLLTKAPPLESHDPPHPPTLSLSHSAFSGRFSSPHPLTPPRRHPTSPSLRSTLAMMVAVSGYPLSKSPEPLSLCFEIPLPPAQMPFAQSSCRLVVAHVGSSFQIYLLLWLKSCLSYLLSGSPPIDMVPVTLTRLCLRIRQWNDSPPLPQYEDIKLSLSLRLPQYEVAKCVVRLRLPQVEVPLPLYEVVTQNLVSLSMRSVVMFVFLYDEPGSRFRKIRNGVTIAIHDMGWFIFENSEVLLLHILCYVLSNSSLGGNSFIAGKKFFSGVTRFAVSSCMDCLSFTVEFPLLVCYVVSQLNTTAIIAVGIVSKTAVGAVEDPRSFKWNEVSLLSGKTFISSLYVFSAYVVSCLAYCMANFLAKSSLYSCSVYSLVAG</sequence>
<proteinExistence type="predicted"/>
<feature type="transmembrane region" description="Helical" evidence="1">
    <location>
        <begin position="372"/>
        <end position="392"/>
    </location>
</feature>
<evidence type="ECO:0000313" key="4">
    <source>
        <dbReference type="Proteomes" id="UP000467841"/>
    </source>
</evidence>
<accession>A0A6D2KDN2</accession>
<keyword evidence="2" id="KW-0732">Signal</keyword>
<comment type="caution">
    <text evidence="3">The sequence shown here is derived from an EMBL/GenBank/DDBJ whole genome shotgun (WGS) entry which is preliminary data.</text>
</comment>
<evidence type="ECO:0008006" key="5">
    <source>
        <dbReference type="Google" id="ProtNLM"/>
    </source>
</evidence>
<feature type="chain" id="PRO_5025497701" description="CASP-like protein" evidence="2">
    <location>
        <begin position="16"/>
        <end position="407"/>
    </location>
</feature>
<reference evidence="3" key="1">
    <citation type="submission" date="2020-01" db="EMBL/GenBank/DDBJ databases">
        <authorList>
            <person name="Mishra B."/>
        </authorList>
    </citation>
    <scope>NUCLEOTIDE SEQUENCE [LARGE SCALE GENOMIC DNA]</scope>
</reference>
<organism evidence="3 4">
    <name type="scientific">Microthlaspi erraticum</name>
    <dbReference type="NCBI Taxonomy" id="1685480"/>
    <lineage>
        <taxon>Eukaryota</taxon>
        <taxon>Viridiplantae</taxon>
        <taxon>Streptophyta</taxon>
        <taxon>Embryophyta</taxon>
        <taxon>Tracheophyta</taxon>
        <taxon>Spermatophyta</taxon>
        <taxon>Magnoliopsida</taxon>
        <taxon>eudicotyledons</taxon>
        <taxon>Gunneridae</taxon>
        <taxon>Pentapetalae</taxon>
        <taxon>rosids</taxon>
        <taxon>malvids</taxon>
        <taxon>Brassicales</taxon>
        <taxon>Brassicaceae</taxon>
        <taxon>Coluteocarpeae</taxon>
        <taxon>Microthlaspi</taxon>
    </lineage>
</organism>
<keyword evidence="1" id="KW-0472">Membrane</keyword>
<evidence type="ECO:0000256" key="1">
    <source>
        <dbReference type="SAM" id="Phobius"/>
    </source>
</evidence>
<protein>
    <recommendedName>
        <fullName evidence="5">CASP-like protein</fullName>
    </recommendedName>
</protein>
<keyword evidence="4" id="KW-1185">Reference proteome</keyword>
<gene>
    <name evidence="3" type="ORF">MERR_LOCUS42351</name>
</gene>
<name>A0A6D2KDN2_9BRAS</name>
<keyword evidence="1" id="KW-0812">Transmembrane</keyword>
<evidence type="ECO:0000313" key="3">
    <source>
        <dbReference type="EMBL" id="CAA7055115.1"/>
    </source>
</evidence>
<dbReference type="Proteomes" id="UP000467841">
    <property type="component" value="Unassembled WGS sequence"/>
</dbReference>
<dbReference type="EMBL" id="CACVBM020001606">
    <property type="protein sequence ID" value="CAA7055115.1"/>
    <property type="molecule type" value="Genomic_DNA"/>
</dbReference>
<feature type="signal peptide" evidence="2">
    <location>
        <begin position="1"/>
        <end position="15"/>
    </location>
</feature>
<keyword evidence="1" id="KW-1133">Transmembrane helix</keyword>
<evidence type="ECO:0000256" key="2">
    <source>
        <dbReference type="SAM" id="SignalP"/>
    </source>
</evidence>
<dbReference type="AlphaFoldDB" id="A0A6D2KDN2"/>